<name>A0AAD4WJH3_PRUDU</name>
<dbReference type="Proteomes" id="UP001054821">
    <property type="component" value="Chromosome 2"/>
</dbReference>
<comment type="caution">
    <text evidence="1">The sequence shown here is derived from an EMBL/GenBank/DDBJ whole genome shotgun (WGS) entry which is preliminary data.</text>
</comment>
<gene>
    <name evidence="1" type="ORF">L3X38_012442</name>
</gene>
<sequence length="79" mass="8881">MVFSRGEGEDLQQGKSLQKTKEVKVGGLHKISMWDFVQVAVVVTRVLEIRFGSWKLQQVSGTSEECLPSAREKACLPWC</sequence>
<organism evidence="1 2">
    <name type="scientific">Prunus dulcis</name>
    <name type="common">Almond</name>
    <name type="synonym">Amygdalus dulcis</name>
    <dbReference type="NCBI Taxonomy" id="3755"/>
    <lineage>
        <taxon>Eukaryota</taxon>
        <taxon>Viridiplantae</taxon>
        <taxon>Streptophyta</taxon>
        <taxon>Embryophyta</taxon>
        <taxon>Tracheophyta</taxon>
        <taxon>Spermatophyta</taxon>
        <taxon>Magnoliopsida</taxon>
        <taxon>eudicotyledons</taxon>
        <taxon>Gunneridae</taxon>
        <taxon>Pentapetalae</taxon>
        <taxon>rosids</taxon>
        <taxon>fabids</taxon>
        <taxon>Rosales</taxon>
        <taxon>Rosaceae</taxon>
        <taxon>Amygdaloideae</taxon>
        <taxon>Amygdaleae</taxon>
        <taxon>Prunus</taxon>
    </lineage>
</organism>
<reference evidence="1 2" key="1">
    <citation type="journal article" date="2022" name="G3 (Bethesda)">
        <title>Whole-genome sequence and methylome profiling of the almond [Prunus dulcis (Mill.) D.A. Webb] cultivar 'Nonpareil'.</title>
        <authorList>
            <person name="D'Amico-Willman K.M."/>
            <person name="Ouma W.Z."/>
            <person name="Meulia T."/>
            <person name="Sideli G.M."/>
            <person name="Gradziel T.M."/>
            <person name="Fresnedo-Ramirez J."/>
        </authorList>
    </citation>
    <scope>NUCLEOTIDE SEQUENCE [LARGE SCALE GENOMIC DNA]</scope>
    <source>
        <strain evidence="1">Clone GOH B32 T37-40</strain>
    </source>
</reference>
<protein>
    <submittedName>
        <fullName evidence="1">Uncharacterized protein</fullName>
    </submittedName>
</protein>
<dbReference type="EMBL" id="JAJFAZ020000002">
    <property type="protein sequence ID" value="KAI5344565.1"/>
    <property type="molecule type" value="Genomic_DNA"/>
</dbReference>
<proteinExistence type="predicted"/>
<keyword evidence="2" id="KW-1185">Reference proteome</keyword>
<dbReference type="AlphaFoldDB" id="A0AAD4WJH3"/>
<accession>A0AAD4WJH3</accession>
<evidence type="ECO:0000313" key="1">
    <source>
        <dbReference type="EMBL" id="KAI5344565.1"/>
    </source>
</evidence>
<evidence type="ECO:0000313" key="2">
    <source>
        <dbReference type="Proteomes" id="UP001054821"/>
    </source>
</evidence>